<dbReference type="InterPro" id="IPR051795">
    <property type="entry name" value="Glycosyl_Hydrlase_43"/>
</dbReference>
<reference evidence="8 9" key="1">
    <citation type="submission" date="2018-05" db="EMBL/GenBank/DDBJ databases">
        <title>Animal gut microbial communities from fecal samples from Wisconsin, USA.</title>
        <authorList>
            <person name="Neumann A."/>
        </authorList>
    </citation>
    <scope>NUCLEOTIDE SEQUENCE [LARGE SCALE GENOMIC DNA]</scope>
    <source>
        <strain evidence="8 9">UWS4</strain>
    </source>
</reference>
<dbReference type="Gene3D" id="2.60.120.260">
    <property type="entry name" value="Galactose-binding domain-like"/>
    <property type="match status" value="1"/>
</dbReference>
<dbReference type="InterPro" id="IPR023296">
    <property type="entry name" value="Glyco_hydro_beta-prop_sf"/>
</dbReference>
<dbReference type="Proteomes" id="UP000245523">
    <property type="component" value="Unassembled WGS sequence"/>
</dbReference>
<evidence type="ECO:0000259" key="7">
    <source>
        <dbReference type="PROSITE" id="PS51175"/>
    </source>
</evidence>
<comment type="caution">
    <text evidence="8">The sequence shown here is derived from an EMBL/GenBank/DDBJ whole genome shotgun (WGS) entry which is preliminary data.</text>
</comment>
<dbReference type="PANTHER" id="PTHR42812:SF15">
    <property type="entry name" value="HYDROLASE, PUTATIVE (AFU_ORTHOLOGUE AFUA_2G00930)-RELATED"/>
    <property type="match status" value="1"/>
</dbReference>
<organism evidence="8 9">
    <name type="scientific">Hallerella porci</name>
    <dbReference type="NCBI Taxonomy" id="1945871"/>
    <lineage>
        <taxon>Bacteria</taxon>
        <taxon>Pseudomonadati</taxon>
        <taxon>Fibrobacterota</taxon>
        <taxon>Fibrobacteria</taxon>
        <taxon>Fibrobacterales</taxon>
        <taxon>Fibrobacteraceae</taxon>
        <taxon>Hallerella</taxon>
    </lineage>
</organism>
<gene>
    <name evidence="8" type="ORF">B0H50_10650</name>
</gene>
<comment type="similarity">
    <text evidence="1">Belongs to the glycosyl hydrolase 43 family.</text>
</comment>
<dbReference type="CDD" id="cd04080">
    <property type="entry name" value="CBM6_cellulase-like"/>
    <property type="match status" value="1"/>
</dbReference>
<dbReference type="SMART" id="SM00606">
    <property type="entry name" value="CBD_IV"/>
    <property type="match status" value="1"/>
</dbReference>
<protein>
    <submittedName>
        <fullName evidence="8">Beta-xylosidase</fullName>
    </submittedName>
</protein>
<evidence type="ECO:0000256" key="5">
    <source>
        <dbReference type="SAM" id="MobiDB-lite"/>
    </source>
</evidence>
<dbReference type="InterPro" id="IPR006710">
    <property type="entry name" value="Glyco_hydro_43"/>
</dbReference>
<evidence type="ECO:0000313" key="8">
    <source>
        <dbReference type="EMBL" id="PWL03392.1"/>
    </source>
</evidence>
<keyword evidence="3" id="KW-0378">Hydrolase</keyword>
<evidence type="ECO:0000313" key="9">
    <source>
        <dbReference type="Proteomes" id="UP000245523"/>
    </source>
</evidence>
<dbReference type="Pfam" id="PF17851">
    <property type="entry name" value="GH43_C2"/>
    <property type="match status" value="1"/>
</dbReference>
<feature type="region of interest" description="Disordered" evidence="5">
    <location>
        <begin position="547"/>
        <end position="572"/>
    </location>
</feature>
<evidence type="ECO:0000256" key="6">
    <source>
        <dbReference type="SAM" id="SignalP"/>
    </source>
</evidence>
<evidence type="ECO:0000256" key="2">
    <source>
        <dbReference type="ARBA" id="ARBA00022729"/>
    </source>
</evidence>
<dbReference type="InterPro" id="IPR005084">
    <property type="entry name" value="CBM6"/>
</dbReference>
<dbReference type="Pfam" id="PF04616">
    <property type="entry name" value="Glyco_hydro_43"/>
    <property type="match status" value="1"/>
</dbReference>
<dbReference type="InterPro" id="IPR008979">
    <property type="entry name" value="Galactose-bd-like_sf"/>
</dbReference>
<feature type="domain" description="CBM6" evidence="7">
    <location>
        <begin position="558"/>
        <end position="686"/>
    </location>
</feature>
<dbReference type="SUPFAM" id="SSF75005">
    <property type="entry name" value="Arabinanase/levansucrase/invertase"/>
    <property type="match status" value="1"/>
</dbReference>
<dbReference type="Gene3D" id="2.60.120.200">
    <property type="match status" value="1"/>
</dbReference>
<keyword evidence="2 6" id="KW-0732">Signal</keyword>
<dbReference type="InterPro" id="IPR006584">
    <property type="entry name" value="Cellulose-bd_IV"/>
</dbReference>
<feature type="signal peptide" evidence="6">
    <location>
        <begin position="1"/>
        <end position="19"/>
    </location>
</feature>
<dbReference type="SUPFAM" id="SSF49785">
    <property type="entry name" value="Galactose-binding domain-like"/>
    <property type="match status" value="1"/>
</dbReference>
<dbReference type="PANTHER" id="PTHR42812">
    <property type="entry name" value="BETA-XYLOSIDASE"/>
    <property type="match status" value="1"/>
</dbReference>
<dbReference type="InterPro" id="IPR013320">
    <property type="entry name" value="ConA-like_dom_sf"/>
</dbReference>
<evidence type="ECO:0000256" key="3">
    <source>
        <dbReference type="ARBA" id="ARBA00022801"/>
    </source>
</evidence>
<dbReference type="Pfam" id="PF03422">
    <property type="entry name" value="CBM_6"/>
    <property type="match status" value="1"/>
</dbReference>
<name>A0ABX5LN54_9BACT</name>
<sequence>MGWFKSLGISLACFCVANAATVSNPIIWADVPDVSTTRVDDTYYMVSTTMHFAPGVPVMKSTDLANWRTVGYAYQTLTNNDNQNLENGKDAYGKGSWASSIRYHKGFFYVLTPSYTTGKTHLYKTDDVESGNWSEVQLPFYHDPSLFFDDDGSVFVIYGGGEISYVELNSDASGVKQGGRSGKLNGVNAETAAGTSNFIVKQEGSQMFKVNGEYYLFTISWPSGKCRTELVYRSKTLLGEYTGKIFLQNNGVAQGGIFDTPEGNWYAMLFRDSGPVGRIPYLVPMKWENGWPVAENGSAPETLNLPNETAVGYNLVTSDDFTSDALALEWQWNHNPDNKNWSLKANPGNLRITTSRVDSRIVTAKNTLTQRTFGPKCSGRILLDGAHMKDGDIAGLVALQDKKGFVGLTKENGNYKVVMFEGDKDSESQKASAPFASSKIYLRIDFDLPRDKGTASFYYSENGNSWTKIGSDVSLEYSLGMFVGYRFGLFNYATKTAGGYVDFDWFKIGRNVSEEIYLDDEEPIPQTAHNATQTPWAIPGKIEMEDFDDPGKGKDAQSYSESDAENHGDSDYREGTGVDLYKKATGIIVGYNAEGEWLEYTVNVKKAGDYTLFVAVAAAGSTSSFKFSLDSDDITEEIAVPAAKEGEENYDEYNKVKANVTLPEGIHILRFTVMGAWLDIDYITFVSGKDAVDPEPIEKPSAIAKIHMQATGVQKYRVFSLNGNLLGTIFSDGVNLVQSTRNLVGERGVYIVKPSRGGMLQRITISK</sequence>
<keyword evidence="9" id="KW-1185">Reference proteome</keyword>
<feature type="chain" id="PRO_5046012017" evidence="6">
    <location>
        <begin position="20"/>
        <end position="767"/>
    </location>
</feature>
<dbReference type="InterPro" id="IPR041542">
    <property type="entry name" value="GH43_C2"/>
</dbReference>
<dbReference type="CDD" id="cd09001">
    <property type="entry name" value="GH43_FsAxh1-like"/>
    <property type="match status" value="1"/>
</dbReference>
<evidence type="ECO:0000256" key="4">
    <source>
        <dbReference type="ARBA" id="ARBA00023295"/>
    </source>
</evidence>
<evidence type="ECO:0000256" key="1">
    <source>
        <dbReference type="ARBA" id="ARBA00009865"/>
    </source>
</evidence>
<dbReference type="Gene3D" id="2.115.10.20">
    <property type="entry name" value="Glycosyl hydrolase domain, family 43"/>
    <property type="match status" value="1"/>
</dbReference>
<dbReference type="SUPFAM" id="SSF49899">
    <property type="entry name" value="Concanavalin A-like lectins/glucanases"/>
    <property type="match status" value="1"/>
</dbReference>
<dbReference type="EMBL" id="QGHD01000006">
    <property type="protein sequence ID" value="PWL03392.1"/>
    <property type="molecule type" value="Genomic_DNA"/>
</dbReference>
<accession>A0ABX5LN54</accession>
<dbReference type="PROSITE" id="PS51175">
    <property type="entry name" value="CBM6"/>
    <property type="match status" value="1"/>
</dbReference>
<proteinExistence type="inferred from homology"/>
<keyword evidence="4" id="KW-0326">Glycosidase</keyword>
<dbReference type="RefSeq" id="WP_106197345.1">
    <property type="nucleotide sequence ID" value="NZ_JAXEIU010000029.1"/>
</dbReference>